<dbReference type="Proteomes" id="UP000175971">
    <property type="component" value="Unassembled WGS sequence"/>
</dbReference>
<evidence type="ECO:0000313" key="3">
    <source>
        <dbReference type="Proteomes" id="UP000175971"/>
    </source>
</evidence>
<dbReference type="PATRIC" id="fig|518642.7.peg.9616"/>
<proteinExistence type="predicted"/>
<dbReference type="EMBL" id="LJGZ01000002">
    <property type="protein sequence ID" value="OEV22625.1"/>
    <property type="molecule type" value="Genomic_DNA"/>
</dbReference>
<protein>
    <submittedName>
        <fullName evidence="1">2-phospho-L-lactate guanylyltransferase</fullName>
    </submittedName>
</protein>
<dbReference type="AlphaFoldDB" id="A0A1E7M2E1"/>
<keyword evidence="1" id="KW-0808">Transferase</keyword>
<organism evidence="1 3">
    <name type="scientific">Streptomyces nanshensis</name>
    <dbReference type="NCBI Taxonomy" id="518642"/>
    <lineage>
        <taxon>Bacteria</taxon>
        <taxon>Bacillati</taxon>
        <taxon>Actinomycetota</taxon>
        <taxon>Actinomycetes</taxon>
        <taxon>Kitasatosporales</taxon>
        <taxon>Streptomycetaceae</taxon>
        <taxon>Streptomyces</taxon>
    </lineage>
</organism>
<reference evidence="1 3" key="1">
    <citation type="journal article" date="2016" name="Front. Microbiol.">
        <title>Comparative Genomics Analysis of Streptomyces Species Reveals Their Adaptation to the Marine Environment and Their Diversity at the Genomic Level.</title>
        <authorList>
            <person name="Tian X."/>
            <person name="Zhang Z."/>
            <person name="Yang T."/>
            <person name="Chen M."/>
            <person name="Li J."/>
            <person name="Chen F."/>
            <person name="Yang J."/>
            <person name="Li W."/>
            <person name="Zhang B."/>
            <person name="Zhang Z."/>
            <person name="Wu J."/>
            <person name="Zhang C."/>
            <person name="Long L."/>
            <person name="Xiao J."/>
        </authorList>
    </citation>
    <scope>NUCLEOTIDE SEQUENCE [LARGE SCALE GENOMIC DNA]</scope>
    <source>
        <strain evidence="1 3">SCSIO M10372</strain>
    </source>
</reference>
<keyword evidence="3" id="KW-1185">Reference proteome</keyword>
<dbReference type="RefSeq" id="WP_070199294.1">
    <property type="nucleotide sequence ID" value="NZ_LJGZ01000002.1"/>
</dbReference>
<dbReference type="EMBL" id="LJGZ01000002">
    <property type="protein sequence ID" value="OEV22627.1"/>
    <property type="molecule type" value="Genomic_DNA"/>
</dbReference>
<evidence type="ECO:0000313" key="1">
    <source>
        <dbReference type="EMBL" id="OEV22625.1"/>
    </source>
</evidence>
<keyword evidence="1" id="KW-0548">Nucleotidyltransferase</keyword>
<gene>
    <name evidence="1" type="ORF">AN221_00570</name>
    <name evidence="2" type="ORF">AN221_00585</name>
</gene>
<evidence type="ECO:0000313" key="2">
    <source>
        <dbReference type="EMBL" id="OEV22627.1"/>
    </source>
</evidence>
<dbReference type="GO" id="GO:0016779">
    <property type="term" value="F:nucleotidyltransferase activity"/>
    <property type="evidence" value="ECO:0007669"/>
    <property type="project" value="UniProtKB-KW"/>
</dbReference>
<name>A0A1E7M2E1_9ACTN</name>
<comment type="caution">
    <text evidence="1">The sequence shown here is derived from an EMBL/GenBank/DDBJ whole genome shotgun (WGS) entry which is preliminary data.</text>
</comment>
<sequence>MQATSYTYDPETRTGSVLLDDGTPVEFDAAAFDAGGLLLLRPGQRVRIEGEGRGADLRITLVTLQTF</sequence>
<accession>A0A1E7M2E1</accession>